<protein>
    <submittedName>
        <fullName evidence="2">Putative lipoprotein</fullName>
    </submittedName>
</protein>
<dbReference type="EMBL" id="LR134266">
    <property type="protein sequence ID" value="VED66802.1"/>
    <property type="molecule type" value="Genomic_DNA"/>
</dbReference>
<dbReference type="AlphaFoldDB" id="A0A3S4MRI1"/>
<sequence>MKKLENFSWKIWHLYALVSVTIFMIGGICSFFYLKEAGYVVNERNYTYVGKGQRLTNFKKVEGVDVGFPILAISFKEDGYTWRSYQYAVGHRYLAFQDSKLGKTKLNKKDPEEYFKIRYYLLGEEKGEGHTIDILKIAEEMGYKTIKGEMQSTMYSDGKDDYVEVILQGRESLFINLRTQKVTKKRPKEAIRYGYKGIYKGLSNPEFYTGNFWEDENRTKVSWPWVQYNKTDEEQSITNNSEEKEDSKLLSLLKNYGFLLILEEDRTLSNSQSLLQELFPDATNFGWSVDEDYTKDGKSTYIENREELYQVIQQEKVEREHKDEE</sequence>
<proteinExistence type="predicted"/>
<dbReference type="RefSeq" id="WP_126403920.1">
    <property type="nucleotide sequence ID" value="NZ_LR134266.1"/>
</dbReference>
<name>A0A3S4MRI1_9STRE</name>
<keyword evidence="3" id="KW-1185">Reference proteome</keyword>
<keyword evidence="1" id="KW-0472">Membrane</keyword>
<evidence type="ECO:0000256" key="1">
    <source>
        <dbReference type="SAM" id="Phobius"/>
    </source>
</evidence>
<keyword evidence="1" id="KW-0812">Transmembrane</keyword>
<dbReference type="KEGG" id="svf:NCTC3166_00614"/>
<organism evidence="2 3">
    <name type="scientific">Streptococcus viridans</name>
    <dbReference type="NCBI Taxonomy" id="78535"/>
    <lineage>
        <taxon>Bacteria</taxon>
        <taxon>Bacillati</taxon>
        <taxon>Bacillota</taxon>
        <taxon>Bacilli</taxon>
        <taxon>Lactobacillales</taxon>
        <taxon>Streptococcaceae</taxon>
        <taxon>Streptococcus</taxon>
    </lineage>
</organism>
<evidence type="ECO:0000313" key="3">
    <source>
        <dbReference type="Proteomes" id="UP000270025"/>
    </source>
</evidence>
<dbReference type="Proteomes" id="UP000270025">
    <property type="component" value="Chromosome"/>
</dbReference>
<feature type="transmembrane region" description="Helical" evidence="1">
    <location>
        <begin position="12"/>
        <end position="34"/>
    </location>
</feature>
<keyword evidence="1" id="KW-1133">Transmembrane helix</keyword>
<keyword evidence="2" id="KW-0449">Lipoprotein</keyword>
<reference evidence="2 3" key="1">
    <citation type="submission" date="2018-12" db="EMBL/GenBank/DDBJ databases">
        <authorList>
            <consortium name="Pathogen Informatics"/>
        </authorList>
    </citation>
    <scope>NUCLEOTIDE SEQUENCE [LARGE SCALE GENOMIC DNA]</scope>
    <source>
        <strain evidence="2 3">NCTC3166</strain>
    </source>
</reference>
<evidence type="ECO:0000313" key="2">
    <source>
        <dbReference type="EMBL" id="VED66802.1"/>
    </source>
</evidence>
<accession>A0A3S4MRI1</accession>
<gene>
    <name evidence="2" type="ORF">NCTC3166_00614</name>
</gene>